<proteinExistence type="predicted"/>
<evidence type="ECO:0008006" key="3">
    <source>
        <dbReference type="Google" id="ProtNLM"/>
    </source>
</evidence>
<gene>
    <name evidence="1" type="ORF">PS645_00840</name>
</gene>
<dbReference type="AlphaFoldDB" id="A0A5E6QBV7"/>
<evidence type="ECO:0000313" key="1">
    <source>
        <dbReference type="EMBL" id="VVM52728.1"/>
    </source>
</evidence>
<dbReference type="EMBL" id="CABVGX010000004">
    <property type="protein sequence ID" value="VVM52728.1"/>
    <property type="molecule type" value="Genomic_DNA"/>
</dbReference>
<dbReference type="Proteomes" id="UP000325607">
    <property type="component" value="Unassembled WGS sequence"/>
</dbReference>
<accession>A0A5E6QBV7</accession>
<protein>
    <recommendedName>
        <fullName evidence="3">Lipoprotein</fullName>
    </recommendedName>
</protein>
<organism evidence="1 2">
    <name type="scientific">Pseudomonas fluorescens</name>
    <dbReference type="NCBI Taxonomy" id="294"/>
    <lineage>
        <taxon>Bacteria</taxon>
        <taxon>Pseudomonadati</taxon>
        <taxon>Pseudomonadota</taxon>
        <taxon>Gammaproteobacteria</taxon>
        <taxon>Pseudomonadales</taxon>
        <taxon>Pseudomonadaceae</taxon>
        <taxon>Pseudomonas</taxon>
    </lineage>
</organism>
<evidence type="ECO:0000313" key="2">
    <source>
        <dbReference type="Proteomes" id="UP000325607"/>
    </source>
</evidence>
<sequence>MKFLLQLLHTAFVAAGGACVRMRSSRNLISIFDHDRGVSFYDCCAAGRRLRQLLQGLRCMDYSGVPSKT</sequence>
<dbReference type="PROSITE" id="PS51257">
    <property type="entry name" value="PROKAR_LIPOPROTEIN"/>
    <property type="match status" value="1"/>
</dbReference>
<name>A0A5E6QBV7_PSEFL</name>
<reference evidence="1 2" key="1">
    <citation type="submission" date="2019-09" db="EMBL/GenBank/DDBJ databases">
        <authorList>
            <person name="Chandra G."/>
            <person name="Truman W A."/>
        </authorList>
    </citation>
    <scope>NUCLEOTIDE SEQUENCE [LARGE SCALE GENOMIC DNA]</scope>
    <source>
        <strain evidence="1">PS645</strain>
    </source>
</reference>